<dbReference type="PANTHER" id="PTHR42966">
    <property type="entry name" value="N-ACETYLNEURAMINATE SYNTHASE"/>
    <property type="match status" value="1"/>
</dbReference>
<dbReference type="Pfam" id="PF03102">
    <property type="entry name" value="NeuB"/>
    <property type="match status" value="1"/>
</dbReference>
<accession>A0A9D9EMJ4</accession>
<proteinExistence type="predicted"/>
<dbReference type="InterPro" id="IPR013132">
    <property type="entry name" value="PseI/NeuA/B-like_N"/>
</dbReference>
<gene>
    <name evidence="2" type="ORF">IAA96_04095</name>
</gene>
<dbReference type="GO" id="GO:0047444">
    <property type="term" value="F:N-acylneuraminate-9-phosphate synthase activity"/>
    <property type="evidence" value="ECO:0007669"/>
    <property type="project" value="TreeGrafter"/>
</dbReference>
<reference evidence="2" key="1">
    <citation type="submission" date="2020-10" db="EMBL/GenBank/DDBJ databases">
        <authorList>
            <person name="Gilroy R."/>
        </authorList>
    </citation>
    <scope>NUCLEOTIDE SEQUENCE</scope>
    <source>
        <strain evidence="2">B3-4054</strain>
    </source>
</reference>
<dbReference type="EMBL" id="JADIMS010000066">
    <property type="protein sequence ID" value="MBO8450268.1"/>
    <property type="molecule type" value="Genomic_DNA"/>
</dbReference>
<dbReference type="Proteomes" id="UP000823616">
    <property type="component" value="Unassembled WGS sequence"/>
</dbReference>
<evidence type="ECO:0000259" key="1">
    <source>
        <dbReference type="PROSITE" id="PS50844"/>
    </source>
</evidence>
<sequence>MQEKQKKTDAFCIGNRRYSRTSTLVIAEIGTAHNGSRQKALELIHAAAEAGADCAKFQMVFAGEILHPLTGFVDLPGGRIPLYQRFRELELPPEFFAEMKESCEARGMLFLCTPFGEKSAAILRSLHPQAVKIASPELNHFPLIRACAGFGVPVILSTGVAKMQDIRRALAEIPDAAETLLLQCLTAYPAPENEYNIRSLAFLRKKTGRPCGVSDHSLDPYLVPGTACALGSCAVEKHICLSKTGGGLDDPVALDPEQFRRMTQALRRWEKQTPDQVLSELESGYGRAQVRAVLGRSRKTLAPSERKNYGYTNRSIHYMRDMKKGEIPGPDGAAVLRTEKTLTPGISPQYFSAVQCTPLARDVQNGDGARFRDFGGKRKLR</sequence>
<organism evidence="2 3">
    <name type="scientific">Candidatus Avitreponema avistercoris</name>
    <dbReference type="NCBI Taxonomy" id="2840705"/>
    <lineage>
        <taxon>Bacteria</taxon>
        <taxon>Pseudomonadati</taxon>
        <taxon>Spirochaetota</taxon>
        <taxon>Spirochaetia</taxon>
        <taxon>Spirochaetales</taxon>
        <taxon>Candidatus Avitreponema</taxon>
    </lineage>
</organism>
<dbReference type="PROSITE" id="PS50844">
    <property type="entry name" value="AFP_LIKE"/>
    <property type="match status" value="1"/>
</dbReference>
<dbReference type="PANTHER" id="PTHR42966:SF1">
    <property type="entry name" value="SIALIC ACID SYNTHASE"/>
    <property type="match status" value="1"/>
</dbReference>
<dbReference type="AlphaFoldDB" id="A0A9D9EMJ4"/>
<dbReference type="InterPro" id="IPR013785">
    <property type="entry name" value="Aldolase_TIM"/>
</dbReference>
<dbReference type="SUPFAM" id="SSF51569">
    <property type="entry name" value="Aldolase"/>
    <property type="match status" value="1"/>
</dbReference>
<dbReference type="InterPro" id="IPR057736">
    <property type="entry name" value="SAF_PseI/NeuA/NeuB"/>
</dbReference>
<comment type="caution">
    <text evidence="2">The sequence shown here is derived from an EMBL/GenBank/DDBJ whole genome shotgun (WGS) entry which is preliminary data.</text>
</comment>
<dbReference type="CDD" id="cd11615">
    <property type="entry name" value="SAF_NeuB_like"/>
    <property type="match status" value="1"/>
</dbReference>
<dbReference type="InterPro" id="IPR006190">
    <property type="entry name" value="SAF_AFP_Neu5Ac"/>
</dbReference>
<dbReference type="Gene3D" id="3.20.20.70">
    <property type="entry name" value="Aldolase class I"/>
    <property type="match status" value="1"/>
</dbReference>
<name>A0A9D9EMJ4_9SPIR</name>
<dbReference type="InterPro" id="IPR051690">
    <property type="entry name" value="PseI-like"/>
</dbReference>
<reference evidence="2" key="2">
    <citation type="journal article" date="2021" name="PeerJ">
        <title>Extensive microbial diversity within the chicken gut microbiome revealed by metagenomics and culture.</title>
        <authorList>
            <person name="Gilroy R."/>
            <person name="Ravi A."/>
            <person name="Getino M."/>
            <person name="Pursley I."/>
            <person name="Horton D.L."/>
            <person name="Alikhan N.F."/>
            <person name="Baker D."/>
            <person name="Gharbi K."/>
            <person name="Hall N."/>
            <person name="Watson M."/>
            <person name="Adriaenssens E.M."/>
            <person name="Foster-Nyarko E."/>
            <person name="Jarju S."/>
            <person name="Secka A."/>
            <person name="Antonio M."/>
            <person name="Oren A."/>
            <person name="Chaudhuri R.R."/>
            <person name="La Ragione R."/>
            <person name="Hildebrand F."/>
            <person name="Pallen M.J."/>
        </authorList>
    </citation>
    <scope>NUCLEOTIDE SEQUENCE</scope>
    <source>
        <strain evidence="2">B3-4054</strain>
    </source>
</reference>
<dbReference type="GO" id="GO:0016051">
    <property type="term" value="P:carbohydrate biosynthetic process"/>
    <property type="evidence" value="ECO:0007669"/>
    <property type="project" value="InterPro"/>
</dbReference>
<feature type="domain" description="AFP-like" evidence="1">
    <location>
        <begin position="315"/>
        <end position="377"/>
    </location>
</feature>
<evidence type="ECO:0000313" key="2">
    <source>
        <dbReference type="EMBL" id="MBO8450268.1"/>
    </source>
</evidence>
<evidence type="ECO:0000313" key="3">
    <source>
        <dbReference type="Proteomes" id="UP000823616"/>
    </source>
</evidence>
<protein>
    <submittedName>
        <fullName evidence="2">N-acetylneuraminate synthase family protein</fullName>
    </submittedName>
</protein>
<dbReference type="Gene3D" id="3.90.1210.10">
    <property type="entry name" value="Antifreeze-like/N-acetylneuraminic acid synthase C-terminal domain"/>
    <property type="match status" value="1"/>
</dbReference>